<dbReference type="PANTHER" id="PTHR43765:SF2">
    <property type="entry name" value="2-DEHYDROPANTOATE 2-REDUCTASE"/>
    <property type="match status" value="1"/>
</dbReference>
<feature type="domain" description="Ketopantoate reductase C-terminal" evidence="12">
    <location>
        <begin position="173"/>
        <end position="307"/>
    </location>
</feature>
<dbReference type="PANTHER" id="PTHR43765">
    <property type="entry name" value="2-DEHYDROPANTOATE 2-REDUCTASE-RELATED"/>
    <property type="match status" value="1"/>
</dbReference>
<keyword evidence="5 10" id="KW-0566">Pantothenate biosynthesis</keyword>
<accession>A0A969WB36</accession>
<feature type="domain" description="Ketopantoate reductase N-terminal" evidence="11">
    <location>
        <begin position="4"/>
        <end position="147"/>
    </location>
</feature>
<evidence type="ECO:0000313" key="13">
    <source>
        <dbReference type="EMBL" id="NKF23712.1"/>
    </source>
</evidence>
<keyword evidence="7 10" id="KW-0560">Oxidoreductase</keyword>
<dbReference type="InterPro" id="IPR013328">
    <property type="entry name" value="6PGD_dom2"/>
</dbReference>
<dbReference type="Pfam" id="PF02558">
    <property type="entry name" value="ApbA"/>
    <property type="match status" value="1"/>
</dbReference>
<comment type="catalytic activity">
    <reaction evidence="9 10">
        <text>(R)-pantoate + NADP(+) = 2-dehydropantoate + NADPH + H(+)</text>
        <dbReference type="Rhea" id="RHEA:16233"/>
        <dbReference type="ChEBI" id="CHEBI:11561"/>
        <dbReference type="ChEBI" id="CHEBI:15378"/>
        <dbReference type="ChEBI" id="CHEBI:15980"/>
        <dbReference type="ChEBI" id="CHEBI:57783"/>
        <dbReference type="ChEBI" id="CHEBI:58349"/>
        <dbReference type="EC" id="1.1.1.169"/>
    </reaction>
</comment>
<dbReference type="Gene3D" id="3.40.50.720">
    <property type="entry name" value="NAD(P)-binding Rossmann-like Domain"/>
    <property type="match status" value="1"/>
</dbReference>
<evidence type="ECO:0000256" key="2">
    <source>
        <dbReference type="ARBA" id="ARBA00007870"/>
    </source>
</evidence>
<dbReference type="GO" id="GO:0005737">
    <property type="term" value="C:cytoplasm"/>
    <property type="evidence" value="ECO:0007669"/>
    <property type="project" value="TreeGrafter"/>
</dbReference>
<dbReference type="InterPro" id="IPR050838">
    <property type="entry name" value="Ketopantoate_reductase"/>
</dbReference>
<evidence type="ECO:0000256" key="7">
    <source>
        <dbReference type="ARBA" id="ARBA00023002"/>
    </source>
</evidence>
<evidence type="ECO:0000256" key="4">
    <source>
        <dbReference type="ARBA" id="ARBA00019465"/>
    </source>
</evidence>
<dbReference type="InterPro" id="IPR008927">
    <property type="entry name" value="6-PGluconate_DH-like_C_sf"/>
</dbReference>
<dbReference type="Gene3D" id="1.10.1040.10">
    <property type="entry name" value="N-(1-d-carboxylethyl)-l-norvaline Dehydrogenase, domain 2"/>
    <property type="match status" value="1"/>
</dbReference>
<dbReference type="NCBIfam" id="TIGR00745">
    <property type="entry name" value="apbA_panE"/>
    <property type="match status" value="1"/>
</dbReference>
<evidence type="ECO:0000259" key="11">
    <source>
        <dbReference type="Pfam" id="PF02558"/>
    </source>
</evidence>
<gene>
    <name evidence="13" type="ORF">G7Y82_15445</name>
</gene>
<evidence type="ECO:0000313" key="14">
    <source>
        <dbReference type="Proteomes" id="UP000653472"/>
    </source>
</evidence>
<evidence type="ECO:0000256" key="10">
    <source>
        <dbReference type="RuleBase" id="RU362068"/>
    </source>
</evidence>
<keyword evidence="6 10" id="KW-0521">NADP</keyword>
<sequence>MMMFIGAGAVGTTLATLAAAAGREPVQLYTRDKDRAAFEALTQLRVDRHGGALCVPRPPLRSVLDLHDVDYLVIAVKHPQLTALLDALPPLPPGCTVVSTLNGLSATRQLRERLPGAPIVAVSVMFNAQWLAPLHTELTTRAHLVISGHDARLRRAFAAPGVAIDHARGERGVWGKLLINLANAVCALTHATFEDLFRAGDLRQVYAAVLDEAVGILRRTDTAFTLPMPVPYTLYRALLRGRSQLPWQVARRRNGLRERAYPSMMSDIAAGRPTEVDELNGEIVRHARAHGLDAPLNAALVDKVQALHGLQPPPYRSAAALRRELGV</sequence>
<dbReference type="InterPro" id="IPR013752">
    <property type="entry name" value="KPA_reductase"/>
</dbReference>
<name>A0A969WB36_9GAMM</name>
<dbReference type="InterPro" id="IPR003710">
    <property type="entry name" value="ApbA"/>
</dbReference>
<evidence type="ECO:0000256" key="8">
    <source>
        <dbReference type="ARBA" id="ARBA00032024"/>
    </source>
</evidence>
<dbReference type="EC" id="1.1.1.169" evidence="3 10"/>
<dbReference type="GO" id="GO:0008677">
    <property type="term" value="F:2-dehydropantoate 2-reductase activity"/>
    <property type="evidence" value="ECO:0007669"/>
    <property type="project" value="UniProtKB-EC"/>
</dbReference>
<protein>
    <recommendedName>
        <fullName evidence="4 10">2-dehydropantoate 2-reductase</fullName>
        <ecNumber evidence="3 10">1.1.1.169</ecNumber>
    </recommendedName>
    <alternativeName>
        <fullName evidence="8 10">Ketopantoate reductase</fullName>
    </alternativeName>
</protein>
<comment type="caution">
    <text evidence="13">The sequence shown here is derived from an EMBL/GenBank/DDBJ whole genome shotgun (WGS) entry which is preliminary data.</text>
</comment>
<dbReference type="RefSeq" id="WP_168149033.1">
    <property type="nucleotide sequence ID" value="NZ_JAAVXB010000009.1"/>
</dbReference>
<comment type="pathway">
    <text evidence="1 10">Cofactor biosynthesis; (R)-pantothenate biosynthesis; (R)-pantoate from 3-methyl-2-oxobutanoate: step 2/2.</text>
</comment>
<dbReference type="InterPro" id="IPR013332">
    <property type="entry name" value="KPR_N"/>
</dbReference>
<dbReference type="AlphaFoldDB" id="A0A969WB36"/>
<dbReference type="Pfam" id="PF08546">
    <property type="entry name" value="ApbA_C"/>
    <property type="match status" value="1"/>
</dbReference>
<reference evidence="13" key="1">
    <citation type="submission" date="2020-03" db="EMBL/GenBank/DDBJ databases">
        <title>Solimonas marina sp. nov., isolated from deep seawater of the Pacific Ocean.</title>
        <authorList>
            <person name="Liu X."/>
            <person name="Lai Q."/>
            <person name="Sun F."/>
            <person name="Gai Y."/>
            <person name="Li G."/>
            <person name="Shao Z."/>
        </authorList>
    </citation>
    <scope>NUCLEOTIDE SEQUENCE</scope>
    <source>
        <strain evidence="13">C16B3</strain>
    </source>
</reference>
<dbReference type="SUPFAM" id="SSF51735">
    <property type="entry name" value="NAD(P)-binding Rossmann-fold domains"/>
    <property type="match status" value="1"/>
</dbReference>
<dbReference type="InterPro" id="IPR036291">
    <property type="entry name" value="NAD(P)-bd_dom_sf"/>
</dbReference>
<evidence type="ECO:0000259" key="12">
    <source>
        <dbReference type="Pfam" id="PF08546"/>
    </source>
</evidence>
<evidence type="ECO:0000256" key="6">
    <source>
        <dbReference type="ARBA" id="ARBA00022857"/>
    </source>
</evidence>
<organism evidence="13 14">
    <name type="scientific">Solimonas marina</name>
    <dbReference type="NCBI Taxonomy" id="2714601"/>
    <lineage>
        <taxon>Bacteria</taxon>
        <taxon>Pseudomonadati</taxon>
        <taxon>Pseudomonadota</taxon>
        <taxon>Gammaproteobacteria</taxon>
        <taxon>Nevskiales</taxon>
        <taxon>Nevskiaceae</taxon>
        <taxon>Solimonas</taxon>
    </lineage>
</organism>
<comment type="similarity">
    <text evidence="2 10">Belongs to the ketopantoate reductase family.</text>
</comment>
<evidence type="ECO:0000256" key="9">
    <source>
        <dbReference type="ARBA" id="ARBA00048793"/>
    </source>
</evidence>
<dbReference type="GO" id="GO:0015940">
    <property type="term" value="P:pantothenate biosynthetic process"/>
    <property type="evidence" value="ECO:0007669"/>
    <property type="project" value="UniProtKB-KW"/>
</dbReference>
<dbReference type="Proteomes" id="UP000653472">
    <property type="component" value="Unassembled WGS sequence"/>
</dbReference>
<keyword evidence="14" id="KW-1185">Reference proteome</keyword>
<evidence type="ECO:0000256" key="1">
    <source>
        <dbReference type="ARBA" id="ARBA00004994"/>
    </source>
</evidence>
<dbReference type="SUPFAM" id="SSF48179">
    <property type="entry name" value="6-phosphogluconate dehydrogenase C-terminal domain-like"/>
    <property type="match status" value="1"/>
</dbReference>
<comment type="function">
    <text evidence="10">Catalyzes the NADPH-dependent reduction of ketopantoate into pantoic acid.</text>
</comment>
<evidence type="ECO:0000256" key="3">
    <source>
        <dbReference type="ARBA" id="ARBA00013014"/>
    </source>
</evidence>
<evidence type="ECO:0000256" key="5">
    <source>
        <dbReference type="ARBA" id="ARBA00022655"/>
    </source>
</evidence>
<dbReference type="GO" id="GO:0050661">
    <property type="term" value="F:NADP binding"/>
    <property type="evidence" value="ECO:0007669"/>
    <property type="project" value="TreeGrafter"/>
</dbReference>
<proteinExistence type="inferred from homology"/>
<dbReference type="EMBL" id="JAAVXB010000009">
    <property type="protein sequence ID" value="NKF23712.1"/>
    <property type="molecule type" value="Genomic_DNA"/>
</dbReference>